<proteinExistence type="predicted"/>
<dbReference type="InterPro" id="IPR001781">
    <property type="entry name" value="Znf_LIM"/>
</dbReference>
<dbReference type="EMBL" id="QNUK01000071">
    <property type="protein sequence ID" value="KAF5903593.1"/>
    <property type="molecule type" value="Genomic_DNA"/>
</dbReference>
<feature type="domain" description="LIM zinc-binding" evidence="5">
    <location>
        <begin position="1"/>
        <end position="49"/>
    </location>
</feature>
<dbReference type="Proteomes" id="UP000727407">
    <property type="component" value="Unassembled WGS sequence"/>
</dbReference>
<evidence type="ECO:0000259" key="5">
    <source>
        <dbReference type="PROSITE" id="PS50023"/>
    </source>
</evidence>
<protein>
    <submittedName>
        <fullName evidence="6">LIM domain and actin-binding protein 1-like isoform X1</fullName>
    </submittedName>
</protein>
<evidence type="ECO:0000313" key="6">
    <source>
        <dbReference type="EMBL" id="KAF5903593.1"/>
    </source>
</evidence>
<dbReference type="SUPFAM" id="SSF57716">
    <property type="entry name" value="Glucocorticoid receptor-like (DNA-binding domain)"/>
    <property type="match status" value="1"/>
</dbReference>
<keyword evidence="7" id="KW-1185">Reference proteome</keyword>
<dbReference type="Pfam" id="PF00412">
    <property type="entry name" value="LIM"/>
    <property type="match status" value="1"/>
</dbReference>
<name>A0A8J4UAK8_CLAMG</name>
<keyword evidence="2 4" id="KW-0862">Zinc</keyword>
<comment type="caution">
    <text evidence="6">The sequence shown here is derived from an EMBL/GenBank/DDBJ whole genome shotgun (WGS) entry which is preliminary data.</text>
</comment>
<keyword evidence="3 4" id="KW-0440">LIM domain</keyword>
<evidence type="ECO:0000256" key="1">
    <source>
        <dbReference type="ARBA" id="ARBA00022723"/>
    </source>
</evidence>
<dbReference type="AlphaFoldDB" id="A0A8J4UAK8"/>
<dbReference type="GO" id="GO:0046872">
    <property type="term" value="F:metal ion binding"/>
    <property type="evidence" value="ECO:0007669"/>
    <property type="project" value="UniProtKB-KW"/>
</dbReference>
<dbReference type="PANTHER" id="PTHR24206">
    <property type="entry name" value="OS06G0237300 PROTEIN"/>
    <property type="match status" value="1"/>
</dbReference>
<accession>A0A8J4UAK8</accession>
<dbReference type="PROSITE" id="PS50023">
    <property type="entry name" value="LIM_DOMAIN_2"/>
    <property type="match status" value="1"/>
</dbReference>
<evidence type="ECO:0000256" key="2">
    <source>
        <dbReference type="ARBA" id="ARBA00022833"/>
    </source>
</evidence>
<sequence length="75" mass="9099">MEKIAADKHVFHKNCFCCKHCNQKLSLRNYTVLYGEFFCMFHYQQLFRKNGNYDEGFGHEQHKKRWVSTTPTSYK</sequence>
<evidence type="ECO:0000256" key="3">
    <source>
        <dbReference type="ARBA" id="ARBA00023038"/>
    </source>
</evidence>
<dbReference type="OrthoDB" id="6129702at2759"/>
<evidence type="ECO:0000313" key="7">
    <source>
        <dbReference type="Proteomes" id="UP000727407"/>
    </source>
</evidence>
<gene>
    <name evidence="6" type="primary">limd2</name>
    <name evidence="6" type="ORF">DAT39_006673</name>
</gene>
<reference evidence="6" key="1">
    <citation type="submission" date="2020-07" db="EMBL/GenBank/DDBJ databases">
        <title>Clarias magur genome sequencing, assembly and annotation.</title>
        <authorList>
            <person name="Kushwaha B."/>
            <person name="Kumar R."/>
            <person name="Das P."/>
            <person name="Joshi C.G."/>
            <person name="Kumar D."/>
            <person name="Nagpure N.S."/>
            <person name="Pandey M."/>
            <person name="Agarwal S."/>
            <person name="Srivastava S."/>
            <person name="Singh M."/>
            <person name="Sahoo L."/>
            <person name="Jayasankar P."/>
            <person name="Meher P.K."/>
            <person name="Koringa P.G."/>
            <person name="Iquebal M.A."/>
            <person name="Das S.P."/>
            <person name="Bit A."/>
            <person name="Patnaik S."/>
            <person name="Patel N."/>
            <person name="Shah T.M."/>
            <person name="Hinsu A."/>
            <person name="Jena J.K."/>
        </authorList>
    </citation>
    <scope>NUCLEOTIDE SEQUENCE</scope>
    <source>
        <strain evidence="6">CIFAMagur01</strain>
        <tissue evidence="6">Testis</tissue>
    </source>
</reference>
<evidence type="ECO:0000256" key="4">
    <source>
        <dbReference type="PROSITE-ProRule" id="PRU00125"/>
    </source>
</evidence>
<dbReference type="Gene3D" id="2.10.110.10">
    <property type="entry name" value="Cysteine Rich Protein"/>
    <property type="match status" value="1"/>
</dbReference>
<organism evidence="6 7">
    <name type="scientific">Clarias magur</name>
    <name type="common">Asian catfish</name>
    <name type="synonym">Macropteronotus magur</name>
    <dbReference type="NCBI Taxonomy" id="1594786"/>
    <lineage>
        <taxon>Eukaryota</taxon>
        <taxon>Metazoa</taxon>
        <taxon>Chordata</taxon>
        <taxon>Craniata</taxon>
        <taxon>Vertebrata</taxon>
        <taxon>Euteleostomi</taxon>
        <taxon>Actinopterygii</taxon>
        <taxon>Neopterygii</taxon>
        <taxon>Teleostei</taxon>
        <taxon>Ostariophysi</taxon>
        <taxon>Siluriformes</taxon>
        <taxon>Clariidae</taxon>
        <taxon>Clarias</taxon>
    </lineage>
</organism>
<keyword evidence="1 4" id="KW-0479">Metal-binding</keyword>